<dbReference type="PANTHER" id="PTHR44240:SF17">
    <property type="entry name" value="CHAPERONE PROTEIN DNAJ 11, CHLOROPLASTIC-LIKE"/>
    <property type="match status" value="1"/>
</dbReference>
<evidence type="ECO:0000259" key="2">
    <source>
        <dbReference type="PROSITE" id="PS50076"/>
    </source>
</evidence>
<dbReference type="PRINTS" id="PR00625">
    <property type="entry name" value="JDOMAIN"/>
</dbReference>
<evidence type="ECO:0000256" key="1">
    <source>
        <dbReference type="SAM" id="MobiDB-lite"/>
    </source>
</evidence>
<reference evidence="3" key="1">
    <citation type="journal article" date="2020" name="Stud. Mycol.">
        <title>101 Dothideomycetes genomes: a test case for predicting lifestyles and emergence of pathogens.</title>
        <authorList>
            <person name="Haridas S."/>
            <person name="Albert R."/>
            <person name="Binder M."/>
            <person name="Bloem J."/>
            <person name="Labutti K."/>
            <person name="Salamov A."/>
            <person name="Andreopoulos B."/>
            <person name="Baker S."/>
            <person name="Barry K."/>
            <person name="Bills G."/>
            <person name="Bluhm B."/>
            <person name="Cannon C."/>
            <person name="Castanera R."/>
            <person name="Culley D."/>
            <person name="Daum C."/>
            <person name="Ezra D."/>
            <person name="Gonzalez J."/>
            <person name="Henrissat B."/>
            <person name="Kuo A."/>
            <person name="Liang C."/>
            <person name="Lipzen A."/>
            <person name="Lutzoni F."/>
            <person name="Magnuson J."/>
            <person name="Mondo S."/>
            <person name="Nolan M."/>
            <person name="Ohm R."/>
            <person name="Pangilinan J."/>
            <person name="Park H.-J."/>
            <person name="Ramirez L."/>
            <person name="Alfaro M."/>
            <person name="Sun H."/>
            <person name="Tritt A."/>
            <person name="Yoshinaga Y."/>
            <person name="Zwiers L.-H."/>
            <person name="Turgeon B."/>
            <person name="Goodwin S."/>
            <person name="Spatafora J."/>
            <person name="Crous P."/>
            <person name="Grigoriev I."/>
        </authorList>
    </citation>
    <scope>NUCLEOTIDE SEQUENCE</scope>
    <source>
        <strain evidence="3">CBS 113818</strain>
    </source>
</reference>
<sequence>MSTKTHYEALRLRRTAATAEIKAAYLKILQDNRPDKMQGQDPFVQNEADKRIRAAHAAWNVLCNPISRFLYDKSLSAENPFNEWSSSPGSSFADSSPSPGPKPSWQPSKSKAGAAEQPEESDDEDSEKDAKEAEYRTMTTPTSTIMDIKISEWRLTALISSKFRFTNDVSELSDPNDGSRVISFAVGLERDTNSPESWEPTVKELTIKVQEMPGDFYIKKVQTIFKQMSRSALTLVITITADASPHAFMSWKFGFDFDLNSQIQTRRRLHGTCMIFSVDKPPTFVRYGHGLDTPENVLKWDKQLKANAWCDLGNDRVAKVTYGGIEMWRFCAVGYRKGSHFGM</sequence>
<dbReference type="Proteomes" id="UP000799424">
    <property type="component" value="Unassembled WGS sequence"/>
</dbReference>
<dbReference type="SMART" id="SM00271">
    <property type="entry name" value="DnaJ"/>
    <property type="match status" value="1"/>
</dbReference>
<evidence type="ECO:0000313" key="4">
    <source>
        <dbReference type="Proteomes" id="UP000799424"/>
    </source>
</evidence>
<proteinExistence type="predicted"/>
<accession>A0A6A7ANH0</accession>
<dbReference type="InterPro" id="IPR036869">
    <property type="entry name" value="J_dom_sf"/>
</dbReference>
<keyword evidence="4" id="KW-1185">Reference proteome</keyword>
<name>A0A6A7ANH0_9PLEO</name>
<dbReference type="AlphaFoldDB" id="A0A6A7ANH0"/>
<feature type="compositionally biased region" description="Low complexity" evidence="1">
    <location>
        <begin position="85"/>
        <end position="97"/>
    </location>
</feature>
<dbReference type="InterPro" id="IPR001623">
    <property type="entry name" value="DnaJ_domain"/>
</dbReference>
<dbReference type="OrthoDB" id="445556at2759"/>
<dbReference type="EMBL" id="MU006216">
    <property type="protein sequence ID" value="KAF2833925.1"/>
    <property type="molecule type" value="Genomic_DNA"/>
</dbReference>
<evidence type="ECO:0000313" key="3">
    <source>
        <dbReference type="EMBL" id="KAF2833925.1"/>
    </source>
</evidence>
<feature type="compositionally biased region" description="Acidic residues" evidence="1">
    <location>
        <begin position="117"/>
        <end position="127"/>
    </location>
</feature>
<feature type="region of interest" description="Disordered" evidence="1">
    <location>
        <begin position="82"/>
        <end position="139"/>
    </location>
</feature>
<gene>
    <name evidence="3" type="ORF">CC86DRAFT_462169</name>
</gene>
<dbReference type="PROSITE" id="PS50076">
    <property type="entry name" value="DNAJ_2"/>
    <property type="match status" value="1"/>
</dbReference>
<dbReference type="Pfam" id="PF00226">
    <property type="entry name" value="DnaJ"/>
    <property type="match status" value="1"/>
</dbReference>
<protein>
    <recommendedName>
        <fullName evidence="2">J domain-containing protein</fullName>
    </recommendedName>
</protein>
<dbReference type="PANTHER" id="PTHR44240">
    <property type="entry name" value="DNAJ DOMAIN (PROKARYOTIC HEAT SHOCK PROTEIN)-RELATED"/>
    <property type="match status" value="1"/>
</dbReference>
<dbReference type="CDD" id="cd06257">
    <property type="entry name" value="DnaJ"/>
    <property type="match status" value="1"/>
</dbReference>
<dbReference type="InterPro" id="IPR052276">
    <property type="entry name" value="Diphthamide-biosynth_chaperone"/>
</dbReference>
<dbReference type="Gene3D" id="1.10.287.110">
    <property type="entry name" value="DnaJ domain"/>
    <property type="match status" value="1"/>
</dbReference>
<feature type="domain" description="J" evidence="2">
    <location>
        <begin position="5"/>
        <end position="75"/>
    </location>
</feature>
<dbReference type="SUPFAM" id="SSF46565">
    <property type="entry name" value="Chaperone J-domain"/>
    <property type="match status" value="1"/>
</dbReference>
<organism evidence="3 4">
    <name type="scientific">Ophiobolus disseminans</name>
    <dbReference type="NCBI Taxonomy" id="1469910"/>
    <lineage>
        <taxon>Eukaryota</taxon>
        <taxon>Fungi</taxon>
        <taxon>Dikarya</taxon>
        <taxon>Ascomycota</taxon>
        <taxon>Pezizomycotina</taxon>
        <taxon>Dothideomycetes</taxon>
        <taxon>Pleosporomycetidae</taxon>
        <taxon>Pleosporales</taxon>
        <taxon>Pleosporineae</taxon>
        <taxon>Phaeosphaeriaceae</taxon>
        <taxon>Ophiobolus</taxon>
    </lineage>
</organism>